<dbReference type="GO" id="GO:0003677">
    <property type="term" value="F:DNA binding"/>
    <property type="evidence" value="ECO:0007669"/>
    <property type="project" value="UniProtKB-KW"/>
</dbReference>
<sequence length="376" mass="40403">MRGSTSTVESQLSSLADVCTKAETCEGLFEDVSNRLRRLVPFDGAGWFATDPLTVLATSPVRVENIENSRCESYWERECLVEDVLLFRDLARSESGVATLYTATDDQPARSARYREFIAPQGYGDELRAAFRSGGNTWGVVDLYRDRARGSFTATEVELVRTLMPVIAAALRAFTTAVPTRPAAAGAASGPGTALFDTSGTLLSLDENAERLFAELAGPSWALPSVSMTPVLAVVARAAAVHEGRDRGPAAARLRAVSGRWISIHASCLRQPNGRPGPTALTIEPAKSAQIAPIIVEAYCLTVREQEITRAVARGLSNQEIAAELFLSPHTVRDHLKAVFAKVGVGSRGELVAKLFAEHYGPALHDPAAAITHVQY</sequence>
<dbReference type="EMBL" id="MAXA01000224">
    <property type="protein sequence ID" value="OHV27151.1"/>
    <property type="molecule type" value="Genomic_DNA"/>
</dbReference>
<accession>A0A1S1Q0V9</accession>
<dbReference type="Pfam" id="PF01590">
    <property type="entry name" value="GAF"/>
    <property type="match status" value="1"/>
</dbReference>
<gene>
    <name evidence="5" type="ORF">BBK14_04480</name>
</gene>
<dbReference type="Gene3D" id="1.10.10.10">
    <property type="entry name" value="Winged helix-like DNA-binding domain superfamily/Winged helix DNA-binding domain"/>
    <property type="match status" value="1"/>
</dbReference>
<dbReference type="InterPro" id="IPR036388">
    <property type="entry name" value="WH-like_DNA-bd_sf"/>
</dbReference>
<dbReference type="SUPFAM" id="SSF55781">
    <property type="entry name" value="GAF domain-like"/>
    <property type="match status" value="1"/>
</dbReference>
<keyword evidence="1" id="KW-0805">Transcription regulation</keyword>
<dbReference type="InterPro" id="IPR016032">
    <property type="entry name" value="Sig_transdc_resp-reg_C-effctor"/>
</dbReference>
<proteinExistence type="predicted"/>
<dbReference type="InterPro" id="IPR029016">
    <property type="entry name" value="GAF-like_dom_sf"/>
</dbReference>
<evidence type="ECO:0000259" key="4">
    <source>
        <dbReference type="PROSITE" id="PS50043"/>
    </source>
</evidence>
<keyword evidence="6" id="KW-1185">Reference proteome</keyword>
<dbReference type="PRINTS" id="PR00038">
    <property type="entry name" value="HTHLUXR"/>
</dbReference>
<protein>
    <recommendedName>
        <fullName evidence="4">HTH luxR-type domain-containing protein</fullName>
    </recommendedName>
</protein>
<dbReference type="Gene3D" id="3.30.450.40">
    <property type="match status" value="1"/>
</dbReference>
<name>A0A1S1Q0V9_9ACTN</name>
<comment type="caution">
    <text evidence="5">The sequence shown here is derived from an EMBL/GenBank/DDBJ whole genome shotgun (WGS) entry which is preliminary data.</text>
</comment>
<evidence type="ECO:0000256" key="3">
    <source>
        <dbReference type="ARBA" id="ARBA00023163"/>
    </source>
</evidence>
<dbReference type="AlphaFoldDB" id="A0A1S1Q0V9"/>
<evidence type="ECO:0000256" key="1">
    <source>
        <dbReference type="ARBA" id="ARBA00023015"/>
    </source>
</evidence>
<dbReference type="PANTHER" id="PTHR44688">
    <property type="entry name" value="DNA-BINDING TRANSCRIPTIONAL ACTIVATOR DEVR_DOSR"/>
    <property type="match status" value="1"/>
</dbReference>
<dbReference type="PANTHER" id="PTHR44688:SF16">
    <property type="entry name" value="DNA-BINDING TRANSCRIPTIONAL ACTIVATOR DEVR_DOSR"/>
    <property type="match status" value="1"/>
</dbReference>
<evidence type="ECO:0000313" key="6">
    <source>
        <dbReference type="Proteomes" id="UP000179769"/>
    </source>
</evidence>
<dbReference type="SMART" id="SM00421">
    <property type="entry name" value="HTH_LUXR"/>
    <property type="match status" value="1"/>
</dbReference>
<dbReference type="Pfam" id="PF00196">
    <property type="entry name" value="GerE"/>
    <property type="match status" value="1"/>
</dbReference>
<dbReference type="PROSITE" id="PS50043">
    <property type="entry name" value="HTH_LUXR_2"/>
    <property type="match status" value="1"/>
</dbReference>
<dbReference type="GO" id="GO:0006355">
    <property type="term" value="P:regulation of DNA-templated transcription"/>
    <property type="evidence" value="ECO:0007669"/>
    <property type="project" value="InterPro"/>
</dbReference>
<evidence type="ECO:0000256" key="2">
    <source>
        <dbReference type="ARBA" id="ARBA00023125"/>
    </source>
</evidence>
<keyword evidence="3" id="KW-0804">Transcription</keyword>
<dbReference type="InterPro" id="IPR000792">
    <property type="entry name" value="Tscrpt_reg_LuxR_C"/>
</dbReference>
<dbReference type="SUPFAM" id="SSF46894">
    <property type="entry name" value="C-terminal effector domain of the bipartite response regulators"/>
    <property type="match status" value="1"/>
</dbReference>
<dbReference type="InterPro" id="IPR003018">
    <property type="entry name" value="GAF"/>
</dbReference>
<feature type="domain" description="HTH luxR-type" evidence="4">
    <location>
        <begin position="294"/>
        <end position="359"/>
    </location>
</feature>
<evidence type="ECO:0000313" key="5">
    <source>
        <dbReference type="EMBL" id="OHV27151.1"/>
    </source>
</evidence>
<keyword evidence="2" id="KW-0238">DNA-binding</keyword>
<reference evidence="6" key="1">
    <citation type="submission" date="2016-07" db="EMBL/GenBank/DDBJ databases">
        <title>Frankia sp. NRRL B-16219 Genome sequencing.</title>
        <authorList>
            <person name="Ghodhbane-Gtari F."/>
            <person name="Swanson E."/>
            <person name="Gueddou A."/>
            <person name="Louati M."/>
            <person name="Nouioui I."/>
            <person name="Hezbri K."/>
            <person name="Abebe-Akele F."/>
            <person name="Simpson S."/>
            <person name="Morris K."/>
            <person name="Thomas K."/>
            <person name="Gtari M."/>
            <person name="Tisa L.S."/>
        </authorList>
    </citation>
    <scope>NUCLEOTIDE SEQUENCE [LARGE SCALE GENOMIC DNA]</scope>
    <source>
        <strain evidence="6">NRRL B-16219</strain>
    </source>
</reference>
<organism evidence="5 6">
    <name type="scientific">Parafrankia soli</name>
    <dbReference type="NCBI Taxonomy" id="2599596"/>
    <lineage>
        <taxon>Bacteria</taxon>
        <taxon>Bacillati</taxon>
        <taxon>Actinomycetota</taxon>
        <taxon>Actinomycetes</taxon>
        <taxon>Frankiales</taxon>
        <taxon>Frankiaceae</taxon>
        <taxon>Parafrankia</taxon>
    </lineage>
</organism>
<dbReference type="OrthoDB" id="9815744at2"/>
<dbReference type="Proteomes" id="UP000179769">
    <property type="component" value="Unassembled WGS sequence"/>
</dbReference>
<dbReference type="CDD" id="cd06170">
    <property type="entry name" value="LuxR_C_like"/>
    <property type="match status" value="1"/>
</dbReference>
<dbReference type="PROSITE" id="PS00622">
    <property type="entry name" value="HTH_LUXR_1"/>
    <property type="match status" value="1"/>
</dbReference>